<name>A0A2P9HK55_9HYPH</name>
<accession>A0A2P9HK55</accession>
<dbReference type="EMBL" id="OOFM01000005">
    <property type="protein sequence ID" value="SPL64487.1"/>
    <property type="molecule type" value="Genomic_DNA"/>
</dbReference>
<sequence length="159" mass="17663">MAALVKAFQLHFLPDIEPEFEQVNAVRHDHPFEIGRFGEEDFKLRRSAEAHHRFHASPVIPGAVEGDEFARRGEMRHIALEIPLPAFGGGGFWQGDVARGTRVHEFADGEDGAALASRIAPFKDADDASAGRLQPVLQFDQLDLQAFERRLIFIALHAG</sequence>
<reference evidence="2" key="1">
    <citation type="submission" date="2017-12" db="EMBL/GenBank/DDBJ databases">
        <authorList>
            <person name="Diaz M."/>
        </authorList>
    </citation>
    <scope>NUCLEOTIDE SEQUENCE [LARGE SCALE GENOMIC DNA]</scope>
    <source>
        <strain evidence="2">FI11154</strain>
    </source>
</reference>
<evidence type="ECO:0000313" key="2">
    <source>
        <dbReference type="Proteomes" id="UP000246073"/>
    </source>
</evidence>
<evidence type="ECO:0000313" key="1">
    <source>
        <dbReference type="EMBL" id="SPL64487.1"/>
    </source>
</evidence>
<organism evidence="1 2">
    <name type="scientific">Ochrobactrum soli</name>
    <dbReference type="NCBI Taxonomy" id="2448455"/>
    <lineage>
        <taxon>Bacteria</taxon>
        <taxon>Pseudomonadati</taxon>
        <taxon>Pseudomonadota</taxon>
        <taxon>Alphaproteobacteria</taxon>
        <taxon>Hyphomicrobiales</taxon>
        <taxon>Brucellaceae</taxon>
        <taxon>Brucella/Ochrobactrum group</taxon>
        <taxon>Ochrobactrum</taxon>
    </lineage>
</organism>
<proteinExistence type="predicted"/>
<protein>
    <submittedName>
        <fullName evidence="1">Uncharacterized protein</fullName>
    </submittedName>
</protein>
<gene>
    <name evidence="1" type="ORF">OHAE_354</name>
</gene>
<dbReference type="AlphaFoldDB" id="A0A2P9HK55"/>
<dbReference type="Proteomes" id="UP000246073">
    <property type="component" value="Unassembled WGS sequence"/>
</dbReference>